<dbReference type="Pfam" id="PF10009">
    <property type="entry name" value="DUF2252"/>
    <property type="match status" value="1"/>
</dbReference>
<evidence type="ECO:0000313" key="2">
    <source>
        <dbReference type="EMBL" id="MCG5074301.1"/>
    </source>
</evidence>
<dbReference type="RefSeq" id="WP_238464170.1">
    <property type="nucleotide sequence ID" value="NZ_JAKLJA010000008.1"/>
</dbReference>
<dbReference type="AlphaFoldDB" id="A0A9X1RQW1"/>
<dbReference type="PANTHER" id="PTHR39441:SF1">
    <property type="entry name" value="DUF2252 DOMAIN-CONTAINING PROTEIN"/>
    <property type="match status" value="1"/>
</dbReference>
<comment type="caution">
    <text evidence="2">The sequence shown here is derived from an EMBL/GenBank/DDBJ whole genome shotgun (WGS) entry which is preliminary data.</text>
</comment>
<keyword evidence="3" id="KW-1185">Reference proteome</keyword>
<protein>
    <submittedName>
        <fullName evidence="2">DUF2252 domain-containing protein</fullName>
    </submittedName>
</protein>
<organism evidence="2 3">
    <name type="scientific">Paraburkholderia tagetis</name>
    <dbReference type="NCBI Taxonomy" id="2913261"/>
    <lineage>
        <taxon>Bacteria</taxon>
        <taxon>Pseudomonadati</taxon>
        <taxon>Pseudomonadota</taxon>
        <taxon>Betaproteobacteria</taxon>
        <taxon>Burkholderiales</taxon>
        <taxon>Burkholderiaceae</taxon>
        <taxon>Paraburkholderia</taxon>
    </lineage>
</organism>
<accession>A0A9X1RQW1</accession>
<feature type="region of interest" description="Disordered" evidence="1">
    <location>
        <begin position="1"/>
        <end position="28"/>
    </location>
</feature>
<dbReference type="PANTHER" id="PTHR39441">
    <property type="entry name" value="DUF2252 DOMAIN-CONTAINING PROTEIN"/>
    <property type="match status" value="1"/>
</dbReference>
<sequence length="494" mass="55614">MNGRTVAEREAAGRAARERVKRSSHKQVGELHRDPVALLKKSSEGRVPNLVPLRYGRMIVSPFTFFRGSAILQAHDLSQVPNTGMVMQICGDGHLLNFGGFATPERQLVFDLNDFDEVAPGPWEWDLKRLAASLVVAARHLRFSRGVAEDLVMTAVTSYRNHMRQYAEFGALELWYDKITFDRMVETALTPEGRRLIRRGMEKAAGRTHESMLEKLAYQNDRSDRNEHDDREGHADAHWTIRDAPPALFHVHGPNSLYEHEDNWLTLSDWRSLILPIYEAYLKTLAPDRRELLEHFEIQDLVFKVVGVGSVGTRCLVVLLVDHHGKPLFLQLKEARQSVVSQYFKAPAFKHKKGHEGHGGHEGARVVQGQRLLQAASDLFLGWSTGPSGRHFYFRQLRDMKLSVELETLDSTLLAGYARMCGWAMARAHAKSGNAAIEIASYVGRGDSFAEALAGYAAHYADQVERDFDAFVKAARSGEIVARSDEDMAADFRI</sequence>
<evidence type="ECO:0000313" key="3">
    <source>
        <dbReference type="Proteomes" id="UP001139308"/>
    </source>
</evidence>
<dbReference type="InterPro" id="IPR018721">
    <property type="entry name" value="DUF2252"/>
</dbReference>
<dbReference type="EMBL" id="JAKLJA010000008">
    <property type="protein sequence ID" value="MCG5074301.1"/>
    <property type="molecule type" value="Genomic_DNA"/>
</dbReference>
<reference evidence="2" key="1">
    <citation type="submission" date="2022-01" db="EMBL/GenBank/DDBJ databases">
        <title>Genome sequence and assembly of Parabukholderia sp. RG36.</title>
        <authorList>
            <person name="Chhetri G."/>
        </authorList>
    </citation>
    <scope>NUCLEOTIDE SEQUENCE</scope>
    <source>
        <strain evidence="2">RG36</strain>
    </source>
</reference>
<name>A0A9X1RQW1_9BURK</name>
<dbReference type="Proteomes" id="UP001139308">
    <property type="component" value="Unassembled WGS sequence"/>
</dbReference>
<gene>
    <name evidence="2" type="ORF">L5014_13165</name>
</gene>
<evidence type="ECO:0000256" key="1">
    <source>
        <dbReference type="SAM" id="MobiDB-lite"/>
    </source>
</evidence>
<proteinExistence type="predicted"/>
<feature type="compositionally biased region" description="Basic and acidic residues" evidence="1">
    <location>
        <begin position="1"/>
        <end position="18"/>
    </location>
</feature>